<dbReference type="Proteomes" id="UP000635071">
    <property type="component" value="Unassembled WGS sequence"/>
</dbReference>
<gene>
    <name evidence="1" type="ORF">GCM10011529_25780</name>
</gene>
<dbReference type="Pfam" id="PF03692">
    <property type="entry name" value="CxxCxxCC"/>
    <property type="match status" value="1"/>
</dbReference>
<evidence type="ECO:0000313" key="1">
    <source>
        <dbReference type="EMBL" id="GGE18095.1"/>
    </source>
</evidence>
<protein>
    <recommendedName>
        <fullName evidence="3">YkgJ family cysteine cluster protein</fullName>
    </recommendedName>
</protein>
<name>A0A916ZXL9_9SPHN</name>
<dbReference type="InterPro" id="IPR005358">
    <property type="entry name" value="Puta_zinc/iron-chelating_dom"/>
</dbReference>
<evidence type="ECO:0000313" key="2">
    <source>
        <dbReference type="Proteomes" id="UP000635071"/>
    </source>
</evidence>
<reference evidence="1" key="1">
    <citation type="journal article" date="2014" name="Int. J. Syst. Evol. Microbiol.">
        <title>Complete genome sequence of Corynebacterium casei LMG S-19264T (=DSM 44701T), isolated from a smear-ripened cheese.</title>
        <authorList>
            <consortium name="US DOE Joint Genome Institute (JGI-PGF)"/>
            <person name="Walter F."/>
            <person name="Albersmeier A."/>
            <person name="Kalinowski J."/>
            <person name="Ruckert C."/>
        </authorList>
    </citation>
    <scope>NUCLEOTIDE SEQUENCE</scope>
    <source>
        <strain evidence="1">CGMCC 1.15519</strain>
    </source>
</reference>
<proteinExistence type="predicted"/>
<dbReference type="EMBL" id="BMJM01000010">
    <property type="protein sequence ID" value="GGE18095.1"/>
    <property type="molecule type" value="Genomic_DNA"/>
</dbReference>
<accession>A0A916ZXL9</accession>
<comment type="caution">
    <text evidence="1">The sequence shown here is derived from an EMBL/GenBank/DDBJ whole genome shotgun (WGS) entry which is preliminary data.</text>
</comment>
<evidence type="ECO:0008006" key="3">
    <source>
        <dbReference type="Google" id="ProtNLM"/>
    </source>
</evidence>
<sequence>MQHEPVILSATLVPGPAATGNVTIRIGDDLIPITVTVPTDNTDLEPLLPIFQGFLGAMSARAVAILEAEGKSISCRAGCGACCRQAVPVAPSEARAVARHVAAMPEPDRNAVETRFAAARRALDDAGVDHGPAAFTEATMEDRLAFGMAYLLARVPCPFLIDENRSIHPVRPLACREYLVTSPAENCEWPTRDNVSPVRLGGSLGQALIASEAVMEGSRRVLLADALDWAAKNPAPPPMHNGPSLVKAVFDVLAKLST</sequence>
<reference evidence="1" key="2">
    <citation type="submission" date="2020-09" db="EMBL/GenBank/DDBJ databases">
        <authorList>
            <person name="Sun Q."/>
            <person name="Zhou Y."/>
        </authorList>
    </citation>
    <scope>NUCLEOTIDE SEQUENCE</scope>
    <source>
        <strain evidence="1">CGMCC 1.15519</strain>
    </source>
</reference>
<organism evidence="1 2">
    <name type="scientific">Sandarakinorhabdus glacialis</name>
    <dbReference type="NCBI Taxonomy" id="1614636"/>
    <lineage>
        <taxon>Bacteria</taxon>
        <taxon>Pseudomonadati</taxon>
        <taxon>Pseudomonadota</taxon>
        <taxon>Alphaproteobacteria</taxon>
        <taxon>Sphingomonadales</taxon>
        <taxon>Sphingosinicellaceae</taxon>
        <taxon>Sandarakinorhabdus</taxon>
    </lineage>
</organism>
<keyword evidence="2" id="KW-1185">Reference proteome</keyword>
<dbReference type="RefSeq" id="WP_188763380.1">
    <property type="nucleotide sequence ID" value="NZ_BMJM01000010.1"/>
</dbReference>
<dbReference type="AlphaFoldDB" id="A0A916ZXL9"/>